<dbReference type="Pfam" id="PF07810">
    <property type="entry name" value="TMC"/>
    <property type="match status" value="1"/>
</dbReference>
<dbReference type="Proteomes" id="UP001165740">
    <property type="component" value="Chromosome 16"/>
</dbReference>
<comment type="subcellular location">
    <subcellularLocation>
        <location evidence="1">Membrane</location>
        <topology evidence="1">Multi-pass membrane protein</topology>
    </subcellularLocation>
</comment>
<evidence type="ECO:0000313" key="10">
    <source>
        <dbReference type="RefSeq" id="XP_055870846.1"/>
    </source>
</evidence>
<evidence type="ECO:0000256" key="2">
    <source>
        <dbReference type="ARBA" id="ARBA00006510"/>
    </source>
</evidence>
<accession>A0A9W2Z718</accession>
<feature type="compositionally biased region" description="Basic residues" evidence="6">
    <location>
        <begin position="1"/>
        <end position="24"/>
    </location>
</feature>
<name>A0A9W2Z718_BIOGL</name>
<dbReference type="OMA" id="GAPHFYV"/>
<dbReference type="AlphaFoldDB" id="A0A9W2Z718"/>
<feature type="region of interest" description="Disordered" evidence="6">
    <location>
        <begin position="1"/>
        <end position="78"/>
    </location>
</feature>
<proteinExistence type="inferred from homology"/>
<evidence type="ECO:0000256" key="7">
    <source>
        <dbReference type="SAM" id="Phobius"/>
    </source>
</evidence>
<dbReference type="GO" id="GO:0005886">
    <property type="term" value="C:plasma membrane"/>
    <property type="evidence" value="ECO:0007669"/>
    <property type="project" value="InterPro"/>
</dbReference>
<keyword evidence="9" id="KW-1185">Reference proteome</keyword>
<keyword evidence="3 7" id="KW-0812">Transmembrane</keyword>
<evidence type="ECO:0000256" key="1">
    <source>
        <dbReference type="ARBA" id="ARBA00004141"/>
    </source>
</evidence>
<keyword evidence="5 7" id="KW-0472">Membrane</keyword>
<reference evidence="10" key="1">
    <citation type="submission" date="2025-08" db="UniProtKB">
        <authorList>
            <consortium name="RefSeq"/>
        </authorList>
    </citation>
    <scope>IDENTIFICATION</scope>
</reference>
<feature type="transmembrane region" description="Helical" evidence="7">
    <location>
        <begin position="611"/>
        <end position="638"/>
    </location>
</feature>
<keyword evidence="4 7" id="KW-1133">Transmembrane helix</keyword>
<dbReference type="GeneID" id="106070185"/>
<dbReference type="GO" id="GO:0008381">
    <property type="term" value="F:mechanosensitive monoatomic ion channel activity"/>
    <property type="evidence" value="ECO:0007669"/>
    <property type="project" value="TreeGrafter"/>
</dbReference>
<feature type="transmembrane region" description="Helical" evidence="7">
    <location>
        <begin position="716"/>
        <end position="741"/>
    </location>
</feature>
<feature type="region of interest" description="Disordered" evidence="6">
    <location>
        <begin position="778"/>
        <end position="807"/>
    </location>
</feature>
<evidence type="ECO:0000256" key="5">
    <source>
        <dbReference type="ARBA" id="ARBA00023136"/>
    </source>
</evidence>
<dbReference type="PANTHER" id="PTHR23302">
    <property type="entry name" value="TRANSMEMBRANE CHANNEL-RELATED"/>
    <property type="match status" value="1"/>
</dbReference>
<dbReference type="InterPro" id="IPR012496">
    <property type="entry name" value="TMC_dom"/>
</dbReference>
<evidence type="ECO:0000256" key="6">
    <source>
        <dbReference type="SAM" id="MobiDB-lite"/>
    </source>
</evidence>
<feature type="transmembrane region" description="Helical" evidence="7">
    <location>
        <begin position="359"/>
        <end position="380"/>
    </location>
</feature>
<gene>
    <name evidence="10" type="primary">LOC106070185</name>
</gene>
<organism evidence="9 10">
    <name type="scientific">Biomphalaria glabrata</name>
    <name type="common">Bloodfluke planorb</name>
    <name type="synonym">Freshwater snail</name>
    <dbReference type="NCBI Taxonomy" id="6526"/>
    <lineage>
        <taxon>Eukaryota</taxon>
        <taxon>Metazoa</taxon>
        <taxon>Spiralia</taxon>
        <taxon>Lophotrochozoa</taxon>
        <taxon>Mollusca</taxon>
        <taxon>Gastropoda</taxon>
        <taxon>Heterobranchia</taxon>
        <taxon>Euthyneura</taxon>
        <taxon>Panpulmonata</taxon>
        <taxon>Hygrophila</taxon>
        <taxon>Lymnaeoidea</taxon>
        <taxon>Planorbidae</taxon>
        <taxon>Biomphalaria</taxon>
    </lineage>
</organism>
<dbReference type="OrthoDB" id="5831905at2759"/>
<feature type="domain" description="BZIP" evidence="8">
    <location>
        <begin position="7"/>
        <end position="22"/>
    </location>
</feature>
<evidence type="ECO:0000259" key="8">
    <source>
        <dbReference type="PROSITE" id="PS00036"/>
    </source>
</evidence>
<feature type="transmembrane region" description="Helical" evidence="7">
    <location>
        <begin position="191"/>
        <end position="213"/>
    </location>
</feature>
<dbReference type="PANTHER" id="PTHR23302:SF40">
    <property type="entry name" value="TRANSMEMBRANE CHANNEL-LIKE PROTEIN"/>
    <property type="match status" value="1"/>
</dbReference>
<dbReference type="PROSITE" id="PS00036">
    <property type="entry name" value="BZIP_BASIC"/>
    <property type="match status" value="1"/>
</dbReference>
<evidence type="ECO:0000256" key="4">
    <source>
        <dbReference type="ARBA" id="ARBA00022989"/>
    </source>
</evidence>
<feature type="transmembrane region" description="Helical" evidence="7">
    <location>
        <begin position="410"/>
        <end position="431"/>
    </location>
</feature>
<dbReference type="InterPro" id="IPR038900">
    <property type="entry name" value="TMC"/>
</dbReference>
<dbReference type="InterPro" id="IPR004827">
    <property type="entry name" value="bZIP"/>
</dbReference>
<feature type="transmembrane region" description="Helical" evidence="7">
    <location>
        <begin position="271"/>
        <end position="293"/>
    </location>
</feature>
<feature type="transmembrane region" description="Helical" evidence="7">
    <location>
        <begin position="443"/>
        <end position="463"/>
    </location>
</feature>
<comment type="similarity">
    <text evidence="2">Belongs to the TMC family.</text>
</comment>
<dbReference type="RefSeq" id="XP_055870846.1">
    <property type="nucleotide sequence ID" value="XM_056014871.1"/>
</dbReference>
<feature type="transmembrane region" description="Helical" evidence="7">
    <location>
        <begin position="659"/>
        <end position="682"/>
    </location>
</feature>
<evidence type="ECO:0000313" key="9">
    <source>
        <dbReference type="Proteomes" id="UP001165740"/>
    </source>
</evidence>
<evidence type="ECO:0000256" key="3">
    <source>
        <dbReference type="ARBA" id="ARBA00022692"/>
    </source>
</evidence>
<sequence length="807" mass="92908">MSEQRLRRKGSNRRSSKKRRRRRSSISVSSNGGVDEEEEAILRVIEHDNDDEFEINMNADSDSSKDRDEDIDSEEEERRERRRRAERRINEEILMEKINQCKELIEGVKKHTWKMSKKLDVLRKAKAYVEKFEGKLSRGQGYQQRGKQLLKQLSRSWKNGMASLVPWEMKIKQIEGHFGSVVASYFVFLRWLLWISLWLTILPTCFIIIPELIAGESYGSSLRKTIPDDELSKAYDLQTIWNAEGVVKYSLVFYGYYGNARTIGSGYRLPLAYLLANLAAFAYSFIVVLKTMATNSRNSRMSNTDDEYTFSWKLFTEWDYMITNHDTAITKHASITTVFKETILEIKVKSRKENKWKILSIRITCNIAIVLLLALSTYVIQLSVERSRQMEIRQRNDPSYEPGVWEENELTVVMTLISMIFPAFLDIIALIEKYHPRTSLQLMLGRIFVLNLLNLYTLFIALYNKQQDLLASISGLQSNVTVQNNCSSTFQITTVAPIATTMSLSDLHSDDTTVATIYNTTNRACVNVTDIPLKVKEFCWETMIGQEVFKLTVLDMVALIAQHLVVDVLRTYFVRYCNNLCCWDIEKNTPEYPEFKTAENILHLISNQGTVWLGVLFCPGLALLNFIKLYILVYFRCWTVLCYNVPEERIFRASRSNNFYYALLLVMLFLCMLPPLFAIVGIEPSPQCGPFSGQQRMFQVLTETMETELPASVNSVIQYAASPGVILPLFMLLGMTIYYLVSVGHSLRDANNELRMQLEYERTEGRKKVYAMADARHEPKGRTKGHGWGAARSSFVTKPKDMANTGK</sequence>
<protein>
    <submittedName>
        <fullName evidence="10">Transmembrane channel-like protein 3</fullName>
    </submittedName>
</protein>
<dbReference type="GO" id="GO:0003700">
    <property type="term" value="F:DNA-binding transcription factor activity"/>
    <property type="evidence" value="ECO:0007669"/>
    <property type="project" value="InterPro"/>
</dbReference>